<sequence length="218" mass="22034">MAAAGAVSFGMVGVFALPAYATPETEGLPDGFARGVPQTLLTTQAEELELHSDVAPVEVDEVIAEREQEAEEAAELEAEAEAAAQEADEAGDTAADESGTAEPGEDIPAGKGAQGIVDAARAQLGVFQDCTALVEKSLRAVGIPAGDLGTQVHEYTALGGTVVTSGSYAPGDILIWAGRHVAVYIGNGQAVHGGFGGNQTVIASAFIDGQPSAVVRFG</sequence>
<dbReference type="EMBL" id="JAGDYM010000003">
    <property type="protein sequence ID" value="MBO1900655.1"/>
    <property type="molecule type" value="Genomic_DNA"/>
</dbReference>
<evidence type="ECO:0000256" key="1">
    <source>
        <dbReference type="ARBA" id="ARBA00007074"/>
    </source>
</evidence>
<reference evidence="8" key="1">
    <citation type="submission" date="2021-03" db="EMBL/GenBank/DDBJ databases">
        <title>Leucobacter chromiisoli sp. nov., isolated from chromium-containing soil of chemical plant.</title>
        <authorList>
            <person name="Xu Z."/>
        </authorList>
    </citation>
    <scope>NUCLEOTIDE SEQUENCE</scope>
    <source>
        <strain evidence="8">S27</strain>
    </source>
</reference>
<dbReference type="Gene3D" id="3.90.1720.10">
    <property type="entry name" value="endopeptidase domain like (from Nostoc punctiforme)"/>
    <property type="match status" value="1"/>
</dbReference>
<evidence type="ECO:0000256" key="3">
    <source>
        <dbReference type="ARBA" id="ARBA00022801"/>
    </source>
</evidence>
<evidence type="ECO:0000256" key="5">
    <source>
        <dbReference type="SAM" id="MobiDB-lite"/>
    </source>
</evidence>
<dbReference type="Pfam" id="PF00877">
    <property type="entry name" value="NLPC_P60"/>
    <property type="match status" value="1"/>
</dbReference>
<dbReference type="Proteomes" id="UP000664382">
    <property type="component" value="Unassembled WGS sequence"/>
</dbReference>
<feature type="region of interest" description="Disordered" evidence="5">
    <location>
        <begin position="77"/>
        <end position="111"/>
    </location>
</feature>
<feature type="compositionally biased region" description="Acidic residues" evidence="5">
    <location>
        <begin position="77"/>
        <end position="95"/>
    </location>
</feature>
<keyword evidence="6" id="KW-0732">Signal</keyword>
<keyword evidence="3" id="KW-0378">Hydrolase</keyword>
<keyword evidence="4" id="KW-0788">Thiol protease</keyword>
<feature type="chain" id="PRO_5039489033" evidence="6">
    <location>
        <begin position="22"/>
        <end position="218"/>
    </location>
</feature>
<dbReference type="GO" id="GO:0006508">
    <property type="term" value="P:proteolysis"/>
    <property type="evidence" value="ECO:0007669"/>
    <property type="project" value="UniProtKB-KW"/>
</dbReference>
<evidence type="ECO:0000313" key="9">
    <source>
        <dbReference type="Proteomes" id="UP000664382"/>
    </source>
</evidence>
<keyword evidence="9" id="KW-1185">Reference proteome</keyword>
<comment type="similarity">
    <text evidence="1">Belongs to the peptidase C40 family.</text>
</comment>
<dbReference type="AlphaFoldDB" id="A0A939SAN6"/>
<dbReference type="PROSITE" id="PS51935">
    <property type="entry name" value="NLPC_P60"/>
    <property type="match status" value="1"/>
</dbReference>
<evidence type="ECO:0000256" key="4">
    <source>
        <dbReference type="ARBA" id="ARBA00022807"/>
    </source>
</evidence>
<dbReference type="RefSeq" id="WP_208095292.1">
    <property type="nucleotide sequence ID" value="NZ_JAGDYM010000003.1"/>
</dbReference>
<evidence type="ECO:0000256" key="2">
    <source>
        <dbReference type="ARBA" id="ARBA00022670"/>
    </source>
</evidence>
<gene>
    <name evidence="8" type="ORF">J4H92_01670</name>
</gene>
<evidence type="ECO:0000313" key="8">
    <source>
        <dbReference type="EMBL" id="MBO1900655.1"/>
    </source>
</evidence>
<name>A0A939SAN6_9MICO</name>
<feature type="signal peptide" evidence="6">
    <location>
        <begin position="1"/>
        <end position="21"/>
    </location>
</feature>
<comment type="caution">
    <text evidence="8">The sequence shown here is derived from an EMBL/GenBank/DDBJ whole genome shotgun (WGS) entry which is preliminary data.</text>
</comment>
<dbReference type="InterPro" id="IPR038765">
    <property type="entry name" value="Papain-like_cys_pep_sf"/>
</dbReference>
<proteinExistence type="inferred from homology"/>
<dbReference type="GO" id="GO:0008234">
    <property type="term" value="F:cysteine-type peptidase activity"/>
    <property type="evidence" value="ECO:0007669"/>
    <property type="project" value="UniProtKB-KW"/>
</dbReference>
<protein>
    <submittedName>
        <fullName evidence="8">C40 family peptidase</fullName>
    </submittedName>
</protein>
<organism evidence="8 9">
    <name type="scientific">Leucobacter weissii</name>
    <dbReference type="NCBI Taxonomy" id="1983706"/>
    <lineage>
        <taxon>Bacteria</taxon>
        <taxon>Bacillati</taxon>
        <taxon>Actinomycetota</taxon>
        <taxon>Actinomycetes</taxon>
        <taxon>Micrococcales</taxon>
        <taxon>Microbacteriaceae</taxon>
        <taxon>Leucobacter</taxon>
    </lineage>
</organism>
<evidence type="ECO:0000256" key="6">
    <source>
        <dbReference type="SAM" id="SignalP"/>
    </source>
</evidence>
<feature type="domain" description="NlpC/P60" evidence="7">
    <location>
        <begin position="91"/>
        <end position="218"/>
    </location>
</feature>
<evidence type="ECO:0000259" key="7">
    <source>
        <dbReference type="PROSITE" id="PS51935"/>
    </source>
</evidence>
<keyword evidence="2" id="KW-0645">Protease</keyword>
<dbReference type="InterPro" id="IPR000064">
    <property type="entry name" value="NLP_P60_dom"/>
</dbReference>
<accession>A0A939SAN6</accession>
<dbReference type="SUPFAM" id="SSF54001">
    <property type="entry name" value="Cysteine proteinases"/>
    <property type="match status" value="1"/>
</dbReference>